<feature type="domain" description="ABC transmembrane type-1" evidence="10">
    <location>
        <begin position="34"/>
        <end position="318"/>
    </location>
</feature>
<dbReference type="GeneID" id="87597870"/>
<feature type="transmembrane region" description="Helical" evidence="8">
    <location>
        <begin position="174"/>
        <end position="192"/>
    </location>
</feature>
<evidence type="ECO:0000313" key="11">
    <source>
        <dbReference type="EMBL" id="KOO38856.1"/>
    </source>
</evidence>
<evidence type="ECO:0000256" key="2">
    <source>
        <dbReference type="ARBA" id="ARBA00022448"/>
    </source>
</evidence>
<keyword evidence="4" id="KW-0547">Nucleotide-binding</keyword>
<dbReference type="OMA" id="MTWLGER"/>
<evidence type="ECO:0000256" key="8">
    <source>
        <dbReference type="SAM" id="Phobius"/>
    </source>
</evidence>
<dbReference type="PROSITE" id="PS50893">
    <property type="entry name" value="ABC_TRANSPORTER_2"/>
    <property type="match status" value="1"/>
</dbReference>
<dbReference type="InterPro" id="IPR027417">
    <property type="entry name" value="P-loop_NTPase"/>
</dbReference>
<feature type="transmembrane region" description="Helical" evidence="8">
    <location>
        <begin position="32"/>
        <end position="57"/>
    </location>
</feature>
<feature type="transmembrane region" description="Helical" evidence="8">
    <location>
        <begin position="69"/>
        <end position="91"/>
    </location>
</feature>
<dbReference type="Gene3D" id="3.40.50.300">
    <property type="entry name" value="P-loop containing nucleotide triphosphate hydrolases"/>
    <property type="match status" value="1"/>
</dbReference>
<keyword evidence="7 8" id="KW-0472">Membrane</keyword>
<dbReference type="InterPro" id="IPR039421">
    <property type="entry name" value="Type_1_exporter"/>
</dbReference>
<evidence type="ECO:0000256" key="3">
    <source>
        <dbReference type="ARBA" id="ARBA00022692"/>
    </source>
</evidence>
<dbReference type="InterPro" id="IPR017871">
    <property type="entry name" value="ABC_transporter-like_CS"/>
</dbReference>
<evidence type="ECO:0000256" key="6">
    <source>
        <dbReference type="ARBA" id="ARBA00022989"/>
    </source>
</evidence>
<evidence type="ECO:0000256" key="5">
    <source>
        <dbReference type="ARBA" id="ARBA00022840"/>
    </source>
</evidence>
<feature type="transmembrane region" description="Helical" evidence="8">
    <location>
        <begin position="145"/>
        <end position="168"/>
    </location>
</feature>
<dbReference type="SUPFAM" id="SSF90123">
    <property type="entry name" value="ABC transporter transmembrane region"/>
    <property type="match status" value="1"/>
</dbReference>
<dbReference type="CDD" id="cd03254">
    <property type="entry name" value="ABCC_Glucan_exporter_like"/>
    <property type="match status" value="1"/>
</dbReference>
<dbReference type="InterPro" id="IPR011527">
    <property type="entry name" value="ABC1_TM_dom"/>
</dbReference>
<dbReference type="AlphaFoldDB" id="A0A0M0KJ08"/>
<organism evidence="11">
    <name type="scientific">Halalkalibacterium halodurans</name>
    <name type="common">Bacillus halodurans</name>
    <dbReference type="NCBI Taxonomy" id="86665"/>
    <lineage>
        <taxon>Bacteria</taxon>
        <taxon>Bacillati</taxon>
        <taxon>Bacillota</taxon>
        <taxon>Bacilli</taxon>
        <taxon>Bacillales</taxon>
        <taxon>Bacillaceae</taxon>
        <taxon>Halalkalibacterium (ex Joshi et al. 2022)</taxon>
    </lineage>
</organism>
<dbReference type="PATRIC" id="fig|136160.3.peg.1979"/>
<dbReference type="EMBL" id="LILD01000001">
    <property type="protein sequence ID" value="KOO38856.1"/>
    <property type="molecule type" value="Genomic_DNA"/>
</dbReference>
<dbReference type="GO" id="GO:0005886">
    <property type="term" value="C:plasma membrane"/>
    <property type="evidence" value="ECO:0007669"/>
    <property type="project" value="UniProtKB-SubCell"/>
</dbReference>
<dbReference type="GO" id="GO:0016887">
    <property type="term" value="F:ATP hydrolysis activity"/>
    <property type="evidence" value="ECO:0007669"/>
    <property type="project" value="InterPro"/>
</dbReference>
<dbReference type="PROSITE" id="PS50929">
    <property type="entry name" value="ABC_TM1F"/>
    <property type="match status" value="1"/>
</dbReference>
<feature type="transmembrane region" description="Helical" evidence="8">
    <location>
        <begin position="257"/>
        <end position="280"/>
    </location>
</feature>
<keyword evidence="5 11" id="KW-0067">ATP-binding</keyword>
<keyword evidence="3 8" id="KW-0812">Transmembrane</keyword>
<accession>A0A0M0KJ08</accession>
<name>A0A0M0KJ08_ALKHA</name>
<proteinExistence type="predicted"/>
<dbReference type="Gene3D" id="1.20.1560.10">
    <property type="entry name" value="ABC transporter type 1, transmembrane domain"/>
    <property type="match status" value="1"/>
</dbReference>
<reference evidence="11" key="1">
    <citation type="submission" date="2015-08" db="EMBL/GenBank/DDBJ databases">
        <title>Complete DNA Sequence of Pseudomonas syringae pv. actinidiae, the Causal Agent of Kiwifruit Canker Disease.</title>
        <authorList>
            <person name="Rikkerink E.H.A."/>
            <person name="Fineran P.C."/>
        </authorList>
    </citation>
    <scope>NUCLEOTIDE SEQUENCE</scope>
    <source>
        <strain evidence="11">DSM 13666</strain>
    </source>
</reference>
<dbReference type="Pfam" id="PF00005">
    <property type="entry name" value="ABC_tran"/>
    <property type="match status" value="1"/>
</dbReference>
<evidence type="ECO:0000259" key="9">
    <source>
        <dbReference type="PROSITE" id="PS50893"/>
    </source>
</evidence>
<evidence type="ECO:0000256" key="4">
    <source>
        <dbReference type="ARBA" id="ARBA00022741"/>
    </source>
</evidence>
<comment type="caution">
    <text evidence="11">The sequence shown here is derived from an EMBL/GenBank/DDBJ whole genome shotgun (WGS) entry which is preliminary data.</text>
</comment>
<dbReference type="CDD" id="cd18544">
    <property type="entry name" value="ABC_6TM_TmrA_like"/>
    <property type="match status" value="1"/>
</dbReference>
<dbReference type="GO" id="GO:0005524">
    <property type="term" value="F:ATP binding"/>
    <property type="evidence" value="ECO:0007669"/>
    <property type="project" value="UniProtKB-KW"/>
</dbReference>
<dbReference type="InterPro" id="IPR003439">
    <property type="entry name" value="ABC_transporter-like_ATP-bd"/>
</dbReference>
<dbReference type="PANTHER" id="PTHR43394:SF1">
    <property type="entry name" value="ATP-BINDING CASSETTE SUB-FAMILY B MEMBER 10, MITOCHONDRIAL"/>
    <property type="match status" value="1"/>
</dbReference>
<gene>
    <name evidence="11" type="ORF">AMD02_08235</name>
</gene>
<dbReference type="GO" id="GO:0015421">
    <property type="term" value="F:ABC-type oligopeptide transporter activity"/>
    <property type="evidence" value="ECO:0007669"/>
    <property type="project" value="TreeGrafter"/>
</dbReference>
<dbReference type="PANTHER" id="PTHR43394">
    <property type="entry name" value="ATP-DEPENDENT PERMEASE MDL1, MITOCHONDRIAL"/>
    <property type="match status" value="1"/>
</dbReference>
<dbReference type="PROSITE" id="PS00211">
    <property type="entry name" value="ABC_TRANSPORTER_1"/>
    <property type="match status" value="1"/>
</dbReference>
<keyword evidence="2" id="KW-0813">Transport</keyword>
<dbReference type="Pfam" id="PF00664">
    <property type="entry name" value="ABC_membrane"/>
    <property type="match status" value="1"/>
</dbReference>
<comment type="subcellular location">
    <subcellularLocation>
        <location evidence="1">Cell membrane</location>
        <topology evidence="1">Multi-pass membrane protein</topology>
    </subcellularLocation>
</comment>
<dbReference type="SUPFAM" id="SSF52540">
    <property type="entry name" value="P-loop containing nucleoside triphosphate hydrolases"/>
    <property type="match status" value="1"/>
</dbReference>
<sequence>MIDHKDRVLSSKEQRTVFKRLLSYAAHYKGQLMVAFLLLFIATGAQLLGPIIVKIFIDDYLTPRYFPTDVLFLLGAGYLVLHLTAVIIDYYQLFLFQKVALSIVQRLRIDVFSSVQRLGLSFFDQTPAGGLVSRITNDTESIKELYVTVLATFVQNIIFLIGIFAAMFYLNVTLAIYCLVLLPLIFALMQVYRKYSSRFYADMSEKLSLLNGRINESIQGMAIIQMFRQERRMRKEFSAINDEHFLAGMKSMKLDGLLLRPAVDVLSILALMLILSYFGIMSMDTAVEIGVVYAFVNYLDRFFEPVNQMMMRLSMFQQAIVSAGRVFKLMDHRELAPDREGNEHPAIIGEGNVEFRNVSFSYDGKTNVLKNISFTVKKGETVALVGHTGSGKTSIINVLMRFYPLQDGEILIDGKPLTSFENNELRAKVGLVLQDPFLYTGTIASNIRLYDQAISDDRIKRAASFVRADGFIERLSHGYETKVTERGATFSSGQRQLLSFARTMVREPAILILDEATASVDTETEEAIQEALERMKQGRTTIAIAHRLSTIKDADQILVLHQGEIVERGTHDELIAKKGLYQKMYVLQKGDEQGEALLS</sequence>
<dbReference type="InterPro" id="IPR036640">
    <property type="entry name" value="ABC1_TM_sf"/>
</dbReference>
<protein>
    <submittedName>
        <fullName evidence="11">Multidrug ABC transporter ATP-binding protein</fullName>
    </submittedName>
</protein>
<evidence type="ECO:0000256" key="7">
    <source>
        <dbReference type="ARBA" id="ARBA00023136"/>
    </source>
</evidence>
<evidence type="ECO:0000256" key="1">
    <source>
        <dbReference type="ARBA" id="ARBA00004651"/>
    </source>
</evidence>
<keyword evidence="6 8" id="KW-1133">Transmembrane helix</keyword>
<feature type="domain" description="ABC transporter" evidence="9">
    <location>
        <begin position="353"/>
        <end position="587"/>
    </location>
</feature>
<dbReference type="RefSeq" id="WP_010898491.1">
    <property type="nucleotide sequence ID" value="NZ_CP040441.1"/>
</dbReference>
<dbReference type="SMART" id="SM00382">
    <property type="entry name" value="AAA"/>
    <property type="match status" value="1"/>
</dbReference>
<dbReference type="InterPro" id="IPR003593">
    <property type="entry name" value="AAA+_ATPase"/>
</dbReference>
<evidence type="ECO:0000259" key="10">
    <source>
        <dbReference type="PROSITE" id="PS50929"/>
    </source>
</evidence>
<dbReference type="FunFam" id="3.40.50.300:FF:000287">
    <property type="entry name" value="Multidrug ABC transporter ATP-binding protein"/>
    <property type="match status" value="1"/>
</dbReference>